<evidence type="ECO:0000313" key="6">
    <source>
        <dbReference type="EMBL" id="MFD1872326.1"/>
    </source>
</evidence>
<keyword evidence="6" id="KW-0489">Methyltransferase</keyword>
<feature type="transmembrane region" description="Helical" evidence="5">
    <location>
        <begin position="51"/>
        <end position="70"/>
    </location>
</feature>
<evidence type="ECO:0000256" key="2">
    <source>
        <dbReference type="ARBA" id="ARBA00022692"/>
    </source>
</evidence>
<dbReference type="InterPro" id="IPR007318">
    <property type="entry name" value="Phopholipid_MeTrfase"/>
</dbReference>
<dbReference type="RefSeq" id="WP_382312730.1">
    <property type="nucleotide sequence ID" value="NZ_JBHUFD010000003.1"/>
</dbReference>
<feature type="transmembrane region" description="Helical" evidence="5">
    <location>
        <begin position="219"/>
        <end position="237"/>
    </location>
</feature>
<sequence length="252" mass="28683">MPLREESERHGNWLFQRRSWLPLLLYPFAIGVMCAYPAATARYILSDSWGLLCLGVSLAGLGVRAFTIGYTPQGTSGRNTDHQVAESLNQTGLYSVVRHPLYLGNFLMWLGLFMFIGVWWFVAICSLVYWLYYERIMYAEEEFLRRKYGAQYEQWASRTPAFLPRLSGWVPAPLAFSFKNVLKREYNGLFAIVVSFVVLVGLSRWLGEPRAGLGALVEIGQLWRVVFVVGASIFIGLRTLKKNTHVLDIAGR</sequence>
<evidence type="ECO:0000256" key="4">
    <source>
        <dbReference type="ARBA" id="ARBA00023136"/>
    </source>
</evidence>
<feature type="transmembrane region" description="Helical" evidence="5">
    <location>
        <begin position="20"/>
        <end position="39"/>
    </location>
</feature>
<dbReference type="PANTHER" id="PTHR12714:SF9">
    <property type="entry name" value="PROTEIN-S-ISOPRENYLCYSTEINE O-METHYLTRANSFERASE"/>
    <property type="match status" value="1"/>
</dbReference>
<organism evidence="6 7">
    <name type="scientific">Hymenobacter bucti</name>
    <dbReference type="NCBI Taxonomy" id="1844114"/>
    <lineage>
        <taxon>Bacteria</taxon>
        <taxon>Pseudomonadati</taxon>
        <taxon>Bacteroidota</taxon>
        <taxon>Cytophagia</taxon>
        <taxon>Cytophagales</taxon>
        <taxon>Hymenobacteraceae</taxon>
        <taxon>Hymenobacter</taxon>
    </lineage>
</organism>
<comment type="caution">
    <text evidence="6">The sequence shown here is derived from an EMBL/GenBank/DDBJ whole genome shotgun (WGS) entry which is preliminary data.</text>
</comment>
<dbReference type="EC" id="2.1.1.334" evidence="6"/>
<dbReference type="GO" id="GO:0032259">
    <property type="term" value="P:methylation"/>
    <property type="evidence" value="ECO:0007669"/>
    <property type="project" value="UniProtKB-KW"/>
</dbReference>
<dbReference type="GO" id="GO:0004671">
    <property type="term" value="F:protein C-terminal S-isoprenylcysteine carboxyl O-methyltransferase activity"/>
    <property type="evidence" value="ECO:0007669"/>
    <property type="project" value="UniProtKB-EC"/>
</dbReference>
<dbReference type="EC" id="2.1.1.100" evidence="6"/>
<keyword evidence="6" id="KW-0808">Transferase</keyword>
<evidence type="ECO:0000256" key="3">
    <source>
        <dbReference type="ARBA" id="ARBA00022989"/>
    </source>
</evidence>
<evidence type="ECO:0000256" key="1">
    <source>
        <dbReference type="ARBA" id="ARBA00004127"/>
    </source>
</evidence>
<keyword evidence="2 5" id="KW-0812">Transmembrane</keyword>
<dbReference type="EMBL" id="JBHUFD010000003">
    <property type="protein sequence ID" value="MFD1872326.1"/>
    <property type="molecule type" value="Genomic_DNA"/>
</dbReference>
<dbReference type="Gene3D" id="1.20.120.1630">
    <property type="match status" value="1"/>
</dbReference>
<feature type="transmembrane region" description="Helical" evidence="5">
    <location>
        <begin position="106"/>
        <end position="132"/>
    </location>
</feature>
<reference evidence="7" key="1">
    <citation type="journal article" date="2019" name="Int. J. Syst. Evol. Microbiol.">
        <title>The Global Catalogue of Microorganisms (GCM) 10K type strain sequencing project: providing services to taxonomists for standard genome sequencing and annotation.</title>
        <authorList>
            <consortium name="The Broad Institute Genomics Platform"/>
            <consortium name="The Broad Institute Genome Sequencing Center for Infectious Disease"/>
            <person name="Wu L."/>
            <person name="Ma J."/>
        </authorList>
    </citation>
    <scope>NUCLEOTIDE SEQUENCE [LARGE SCALE GENOMIC DNA]</scope>
    <source>
        <strain evidence="7">CGMCC 1.15795</strain>
    </source>
</reference>
<keyword evidence="4 5" id="KW-0472">Membrane</keyword>
<keyword evidence="3 5" id="KW-1133">Transmembrane helix</keyword>
<feature type="transmembrane region" description="Helical" evidence="5">
    <location>
        <begin position="186"/>
        <end position="207"/>
    </location>
</feature>
<proteinExistence type="predicted"/>
<evidence type="ECO:0000256" key="5">
    <source>
        <dbReference type="SAM" id="Phobius"/>
    </source>
</evidence>
<dbReference type="Proteomes" id="UP001597197">
    <property type="component" value="Unassembled WGS sequence"/>
</dbReference>
<keyword evidence="7" id="KW-1185">Reference proteome</keyword>
<comment type="subcellular location">
    <subcellularLocation>
        <location evidence="1">Endomembrane system</location>
        <topology evidence="1">Multi-pass membrane protein</topology>
    </subcellularLocation>
</comment>
<accession>A0ABW4QRX6</accession>
<protein>
    <submittedName>
        <fullName evidence="6">Methyltransferase family protein</fullName>
        <ecNumber evidence="6">2.1.1.100</ecNumber>
        <ecNumber evidence="6">2.1.1.334</ecNumber>
    </submittedName>
</protein>
<evidence type="ECO:0000313" key="7">
    <source>
        <dbReference type="Proteomes" id="UP001597197"/>
    </source>
</evidence>
<dbReference type="Pfam" id="PF04191">
    <property type="entry name" value="PEMT"/>
    <property type="match status" value="1"/>
</dbReference>
<gene>
    <name evidence="6" type="ORF">ACFSDX_07800</name>
</gene>
<dbReference type="PANTHER" id="PTHR12714">
    <property type="entry name" value="PROTEIN-S ISOPRENYLCYSTEINE O-METHYLTRANSFERASE"/>
    <property type="match status" value="1"/>
</dbReference>
<name>A0ABW4QRX6_9BACT</name>